<feature type="compositionally biased region" description="Basic and acidic residues" evidence="5">
    <location>
        <begin position="1720"/>
        <end position="1754"/>
    </location>
</feature>
<dbReference type="SUPFAM" id="SSF54843">
    <property type="entry name" value="Ribosomal protein L22"/>
    <property type="match status" value="1"/>
</dbReference>
<dbReference type="PROSITE" id="PS00464">
    <property type="entry name" value="RIBOSOMAL_L22"/>
    <property type="match status" value="1"/>
</dbReference>
<feature type="compositionally biased region" description="Basic and acidic residues" evidence="5">
    <location>
        <begin position="1859"/>
        <end position="1872"/>
    </location>
</feature>
<dbReference type="Proteomes" id="UP001055439">
    <property type="component" value="Chromosome 5"/>
</dbReference>
<feature type="compositionally biased region" description="Basic residues" evidence="5">
    <location>
        <begin position="1390"/>
        <end position="1399"/>
    </location>
</feature>
<dbReference type="InterPro" id="IPR036394">
    <property type="entry name" value="Ribosomal_uL22_sf"/>
</dbReference>
<feature type="compositionally biased region" description="Basic residues" evidence="5">
    <location>
        <begin position="1328"/>
        <end position="1343"/>
    </location>
</feature>
<feature type="compositionally biased region" description="Basic and acidic residues" evidence="5">
    <location>
        <begin position="1400"/>
        <end position="1410"/>
    </location>
</feature>
<dbReference type="EMBL" id="CP097507">
    <property type="protein sequence ID" value="URE06422.1"/>
    <property type="molecule type" value="Genomic_DNA"/>
</dbReference>
<feature type="compositionally biased region" description="Polar residues" evidence="5">
    <location>
        <begin position="1829"/>
        <end position="1844"/>
    </location>
</feature>
<dbReference type="FunFam" id="3.90.470.10:FF:000005">
    <property type="entry name" value="60S ribosomal protein L17"/>
    <property type="match status" value="1"/>
</dbReference>
<dbReference type="InterPro" id="IPR057265">
    <property type="entry name" value="Ribosomal_uL22_arc-type"/>
</dbReference>
<evidence type="ECO:0000256" key="3">
    <source>
        <dbReference type="ARBA" id="ARBA00023274"/>
    </source>
</evidence>
<dbReference type="InterPro" id="IPR001063">
    <property type="entry name" value="Ribosomal_uL22"/>
</dbReference>
<dbReference type="Pfam" id="PF00237">
    <property type="entry name" value="Ribosomal_L22"/>
    <property type="match status" value="1"/>
</dbReference>
<evidence type="ECO:0000256" key="1">
    <source>
        <dbReference type="ARBA" id="ARBA00009451"/>
    </source>
</evidence>
<evidence type="ECO:0000313" key="7">
    <source>
        <dbReference type="Proteomes" id="UP001055439"/>
    </source>
</evidence>
<keyword evidence="2 4" id="KW-0689">Ribosomal protein</keyword>
<evidence type="ECO:0000256" key="4">
    <source>
        <dbReference type="RuleBase" id="RU004005"/>
    </source>
</evidence>
<feature type="region of interest" description="Disordered" evidence="5">
    <location>
        <begin position="162"/>
        <end position="183"/>
    </location>
</feature>
<dbReference type="InterPro" id="IPR005721">
    <property type="entry name" value="Ribosomal_uL22_euk/arc"/>
</dbReference>
<accession>A0A9E7G542</accession>
<dbReference type="PANTHER" id="PTHR31008:SF2">
    <property type="entry name" value="COP1-INTERACTING PROTEIN-LIKE PROTEIN"/>
    <property type="match status" value="1"/>
</dbReference>
<keyword evidence="7" id="KW-1185">Reference proteome</keyword>
<name>A0A9E7G542_9LILI</name>
<comment type="similarity">
    <text evidence="1 4">Belongs to the universal ribosomal protein uL22 family.</text>
</comment>
<gene>
    <name evidence="6" type="ORF">MUK42_20607</name>
</gene>
<feature type="compositionally biased region" description="Basic and acidic residues" evidence="5">
    <location>
        <begin position="1676"/>
        <end position="1706"/>
    </location>
</feature>
<feature type="compositionally biased region" description="Polar residues" evidence="5">
    <location>
        <begin position="1796"/>
        <end position="1806"/>
    </location>
</feature>
<feature type="compositionally biased region" description="Polar residues" evidence="5">
    <location>
        <begin position="1072"/>
        <end position="1083"/>
    </location>
</feature>
<feature type="region of interest" description="Disordered" evidence="5">
    <location>
        <begin position="1270"/>
        <end position="1426"/>
    </location>
</feature>
<feature type="compositionally biased region" description="Basic and acidic residues" evidence="5">
    <location>
        <begin position="1937"/>
        <end position="1949"/>
    </location>
</feature>
<evidence type="ECO:0000313" key="6">
    <source>
        <dbReference type="EMBL" id="URE06422.1"/>
    </source>
</evidence>
<feature type="compositionally biased region" description="Low complexity" evidence="5">
    <location>
        <begin position="1363"/>
        <end position="1373"/>
    </location>
</feature>
<feature type="compositionally biased region" description="Low complexity" evidence="5">
    <location>
        <begin position="1925"/>
        <end position="1936"/>
    </location>
</feature>
<dbReference type="CDD" id="cd00336">
    <property type="entry name" value="Ribosomal_L22"/>
    <property type="match status" value="1"/>
</dbReference>
<feature type="region of interest" description="Disordered" evidence="5">
    <location>
        <begin position="1669"/>
        <end position="1972"/>
    </location>
</feature>
<evidence type="ECO:0000256" key="2">
    <source>
        <dbReference type="ARBA" id="ARBA00022980"/>
    </source>
</evidence>
<feature type="compositionally biased region" description="Basic residues" evidence="5">
    <location>
        <begin position="446"/>
        <end position="455"/>
    </location>
</feature>
<feature type="region of interest" description="Disordered" evidence="5">
    <location>
        <begin position="2123"/>
        <end position="2142"/>
    </location>
</feature>
<feature type="region of interest" description="Disordered" evidence="5">
    <location>
        <begin position="445"/>
        <end position="485"/>
    </location>
</feature>
<feature type="region of interest" description="Disordered" evidence="5">
    <location>
        <begin position="1448"/>
        <end position="1486"/>
    </location>
</feature>
<dbReference type="HAMAP" id="MF_01331_A">
    <property type="entry name" value="Ribosomal_uL22_A"/>
    <property type="match status" value="1"/>
</dbReference>
<dbReference type="GO" id="GO:0003735">
    <property type="term" value="F:structural constituent of ribosome"/>
    <property type="evidence" value="ECO:0007669"/>
    <property type="project" value="InterPro"/>
</dbReference>
<feature type="compositionally biased region" description="Polar residues" evidence="5">
    <location>
        <begin position="1950"/>
        <end position="1972"/>
    </location>
</feature>
<protein>
    <recommendedName>
        <fullName evidence="8">Enhancer of polycomb-like protein</fullName>
    </recommendedName>
</protein>
<evidence type="ECO:0008006" key="8">
    <source>
        <dbReference type="Google" id="ProtNLM"/>
    </source>
</evidence>
<dbReference type="NCBIfam" id="NF003260">
    <property type="entry name" value="PRK04223.1"/>
    <property type="match status" value="1"/>
</dbReference>
<dbReference type="Gene3D" id="3.90.470.10">
    <property type="entry name" value="Ribosomal protein L22/L17"/>
    <property type="match status" value="1"/>
</dbReference>
<feature type="compositionally biased region" description="Polar residues" evidence="5">
    <location>
        <begin position="1873"/>
        <end position="1889"/>
    </location>
</feature>
<dbReference type="InterPro" id="IPR018260">
    <property type="entry name" value="Ribosomal_uL22_CS"/>
</dbReference>
<feature type="compositionally biased region" description="Low complexity" evidence="5">
    <location>
        <begin position="169"/>
        <end position="180"/>
    </location>
</feature>
<evidence type="ECO:0000256" key="5">
    <source>
        <dbReference type="SAM" id="MobiDB-lite"/>
    </source>
</evidence>
<organism evidence="6 7">
    <name type="scientific">Musa troglodytarum</name>
    <name type="common">fe'i banana</name>
    <dbReference type="NCBI Taxonomy" id="320322"/>
    <lineage>
        <taxon>Eukaryota</taxon>
        <taxon>Viridiplantae</taxon>
        <taxon>Streptophyta</taxon>
        <taxon>Embryophyta</taxon>
        <taxon>Tracheophyta</taxon>
        <taxon>Spermatophyta</taxon>
        <taxon>Magnoliopsida</taxon>
        <taxon>Liliopsida</taxon>
        <taxon>Zingiberales</taxon>
        <taxon>Musaceae</taxon>
        <taxon>Musa</taxon>
    </lineage>
</organism>
<dbReference type="NCBIfam" id="TIGR01038">
    <property type="entry name" value="uL22_arch_euk"/>
    <property type="match status" value="1"/>
</dbReference>
<proteinExistence type="inferred from homology"/>
<feature type="compositionally biased region" description="Basic and acidic residues" evidence="5">
    <location>
        <begin position="1292"/>
        <end position="1312"/>
    </location>
</feature>
<feature type="region of interest" description="Disordered" evidence="5">
    <location>
        <begin position="1063"/>
        <end position="1083"/>
    </location>
</feature>
<dbReference type="GO" id="GO:0006412">
    <property type="term" value="P:translation"/>
    <property type="evidence" value="ECO:0007669"/>
    <property type="project" value="InterPro"/>
</dbReference>
<sequence length="2445" mass="274217">MAVVMRRQARPEGPNAARRKLYGEAEAEIGSRVFPLPAPAPQPMPSVGARRSTRVFVAKPSSVAVAANACGDGDSRILRSGKRLAVWKRRDEWLDVFSSGTADLQWWKREDGERRENRDSIVWNEPQARAAGIVRELPESFVPKDSLVCPQTKKFGMVYGRKRQRQLPSDAGSPSSSVGDGDSEMEKRYGLVFMRRGRRKRLKVAPVPLAIERERVEISNDRGVVKRQPRVAVSSVNGVKKIGIKERSLCITTGGPVVLSLIVESSCVRSSLLFPRLLIAILRWTRRVTVTLWEFAAFLLSGSLASVFSRHGVHILPLQRDRDNMVLTNALPSCGLCKIYGSRQSVPIIWLDISALPSYFRSLHVSFLLGSLYLPRVLARALMFSHIDPYVAINCGQNDSHALVEADYLGTERLRLHSMDVHKQNDLVDAYRSFTQNAIRSCGLRPSKHRRRRSSSRFLRSQNPGLMSSCTDKASQNGSSVLSEDKASSFPELMVKPMFVDVPDACGEDSSCKDESDVSSPLSSQEKQKKSAKKSPVEQNKELKSALAEVKRNIDSVHCKANVLVTDADRCWREEGFEVMLDMLAPKDWCITVKSHGQVRYLHRPLDMRPCFVNRFTHAYMWAGKERWKLEFLDRWDWLVFKELYAECRERNLQEASFRMIPVPIFEEVSSTEACAAATFVHPDEYIRMEDDEVQRALFSKIARYDMDSGDEQWLDEYNSSIQHLELGELAVITADNFEKIIYAMEKDAFSNVDDVFDKEKALDLYQNFGMREMLGAVHDYWIRKRNKGCAALVREFQGPPLRRAKFVHKPFVRKKRSFNRQRSQITRTKLVVTPQVEPHEEALQRVQEAKNAANKAVELAIHLRGRAQMLMSNAELLVYKSVMALRIAESVEAYLQIDGSARSTFAAVNDSVLSSVKSFDVALSMPEPRYECDLIIIANGKTHKIASGLLTPFLAHLKFAQDQIAKGGYSIILEPDPETEAAWFTKGTVERFVRFVSTPEVLERVTTIESEILQIENAIAVQGNDNVVSNTVEDHQSKPAETVEGTKISVDTDAAKAIVLYKPDSQPNPPDSNGSTTQENSKVQLLKVLETRKMVLRKEQGMAFARAAAAGFDMDNLLDLISFSESFGASRLKDACLQFMELWKKKHETGQWLEVEVAEAMSTRSEFSALNASGIIFATDPMMQNDHGDAQSVTGGDMVPETDGRADRQIPSDSKVPLGHQEYHQGQFQHPAYSQWPMHPPPGPPMFQPYPMQGMPYYQNYPGSVPYFHPPYPPMEDPRFNSSHRKGSKRQSADNKDIESETWERSTRSQDDSDQNTSDIEKEGSHGHKSHRRVGRKGKKKPGVVVIRNINYIKSKKHGSGESESGSLSVSESEAEEDSEDVRADMRERKHKHSVRRSKKEDRPTKPEEFSDAYGNDKAAYREEADSGNWQAFQTFLLSAEEKSRTVEDMFMGEKEPQSKRKQSKGEADPIIPPERDYGDYHDRGMAEFDSVSGKTIRMKQVASDDQFLVSSNGRDLTDNQFKEIESGGRAYRQMSSDEFMIYEQEKQFSIKNSSDPFVDHMDEHPVKAVESLSYNITDETFMLPYRTDSQDLGSDSIIPIDMDSEFSSALQNGSNLYDKAKNQLSYEPDDLSLVPERETETVSVGYDPAMDYDFQIPVANAVKLEATNQEDLSESTKEESKKLDKENSRASNDSMEKRRKDALVKKGTSSRLNLLTEAQKRAEKLRSHKVDLQKMKKEREDEQLKRLEALKRERQKRIAARSGLTVTQSPSTPQQTKACLAIKPSPGPHKGLKLSNTEPVSSSPLRKLPVRTSSDRSNDPQKPIKSSKLNGSNRGLTRSASSLPEVKKESNGLMPETKTDSLRMKRHSDPKSNYTQSGSSVKSITADQDSKRGVPDESQKKITAIMQQEESKSATLPELRIKTPPTSTEVVETETASKDPLQKETAREASQTCDTNNGKSANDEPPSNNDENLVIEKTVVMLENNLVTAPVVQQSDEMIDTKDRSHGDGMVTGYAALHAPPSPIVITQVEDSDEGKLNEQLNSYKVVVPCSGSEPQKFSNSTVTEKSYQAPYARVTSLEDPAAPNLGNGGVPASESEMAAEHAENGSIMVHVSGFKNSSLTDLTHETHEKPRSKESKGFRKLLKFGRKSHGSASGEGNLDLDASSVDDPTVTAASSNDASKLIHMVRVPLYSWSRLILGQLPPPSLSPSAECASRRSRRLFSSHGAILVKYSREPSNPTKSAKAMGRDMRVHFKNTRETAHAIRKLPLSKAKRYLEDVIAHKQAIPFRRFCGGVGRTAQAKGRHPNGQGRWPVKSARFILDLLKNAESNAEVKGLDVDALFISHIQVNQAQRQRRRTYRAHGRINPYMSSPCHIELILSEKEEPVKKEPETQIAPSKAKKAQVCTLIFGEEDAQIPKRIKRRGEQARLFIDPCEHAILHLTRV</sequence>
<feature type="compositionally biased region" description="Low complexity" evidence="5">
    <location>
        <begin position="1769"/>
        <end position="1778"/>
    </location>
</feature>
<reference evidence="6" key="1">
    <citation type="submission" date="2022-05" db="EMBL/GenBank/DDBJ databases">
        <title>The Musa troglodytarum L. genome provides insights into the mechanism of non-climacteric behaviour and enrichment of carotenoids.</title>
        <authorList>
            <person name="Wang J."/>
        </authorList>
    </citation>
    <scope>NUCLEOTIDE SEQUENCE</scope>
    <source>
        <tissue evidence="6">Leaf</tissue>
    </source>
</reference>
<feature type="compositionally biased region" description="Basic and acidic residues" evidence="5">
    <location>
        <begin position="1890"/>
        <end position="1902"/>
    </location>
</feature>
<feature type="compositionally biased region" description="Basic and acidic residues" evidence="5">
    <location>
        <begin position="2125"/>
        <end position="2140"/>
    </location>
</feature>
<feature type="region of interest" description="Disordered" evidence="5">
    <location>
        <begin position="2081"/>
        <end position="2103"/>
    </location>
</feature>
<dbReference type="GO" id="GO:0015934">
    <property type="term" value="C:large ribosomal subunit"/>
    <property type="evidence" value="ECO:0007669"/>
    <property type="project" value="InterPro"/>
</dbReference>
<feature type="compositionally biased region" description="Polar residues" evidence="5">
    <location>
        <begin position="462"/>
        <end position="482"/>
    </location>
</feature>
<dbReference type="PANTHER" id="PTHR31008">
    <property type="entry name" value="COP1-INTERACTING PROTEIN-RELATED"/>
    <property type="match status" value="1"/>
</dbReference>
<keyword evidence="3 4" id="KW-0687">Ribonucleoprotein</keyword>
<dbReference type="OrthoDB" id="2020180at2759"/>
<feature type="region of interest" description="Disordered" evidence="5">
    <location>
        <begin position="507"/>
        <end position="540"/>
    </location>
</feature>